<sequence length="156" mass="16426">MTTAGEIMSAPVITVHLHASRAHIADTLTAHRISAAPVVNDAGAVVGLVSEYDLLAKPGGDASALMTTAVISVSADCPVSDIGHLLVERHIRRVPVLQDGELIGVVSRRDVIATMATEWVCRVCGEPVRGEQPPQACPKCHAAREEFALQEQPPGP</sequence>
<dbReference type="EMBL" id="CP097463">
    <property type="protein sequence ID" value="WAX55829.1"/>
    <property type="molecule type" value="Genomic_DNA"/>
</dbReference>
<keyword evidence="6" id="KW-1185">Reference proteome</keyword>
<evidence type="ECO:0000313" key="6">
    <source>
        <dbReference type="Proteomes" id="UP001164693"/>
    </source>
</evidence>
<dbReference type="SMART" id="SM00116">
    <property type="entry name" value="CBS"/>
    <property type="match status" value="2"/>
</dbReference>
<dbReference type="Gene3D" id="2.20.28.10">
    <property type="match status" value="1"/>
</dbReference>
<dbReference type="SUPFAM" id="SSF57802">
    <property type="entry name" value="Rubredoxin-like"/>
    <property type="match status" value="1"/>
</dbReference>
<name>A0ABY7JXC9_9ACTN</name>
<dbReference type="InterPro" id="IPR051257">
    <property type="entry name" value="Diverse_CBS-Domain"/>
</dbReference>
<comment type="cofactor">
    <cofactor evidence="1">
        <name>Fe(3+)</name>
        <dbReference type="ChEBI" id="CHEBI:29034"/>
    </cofactor>
</comment>
<reference evidence="5" key="1">
    <citation type="submission" date="2022-05" db="EMBL/GenBank/DDBJ databases">
        <title>Jatrophihabitans sp. SB3-54 whole genome sequence.</title>
        <authorList>
            <person name="Suh M.K."/>
            <person name="Eom M.K."/>
            <person name="Kim J.S."/>
            <person name="Kim H.S."/>
            <person name="Do H.E."/>
            <person name="Shin Y.K."/>
            <person name="Lee J.-S."/>
        </authorList>
    </citation>
    <scope>NUCLEOTIDE SEQUENCE</scope>
    <source>
        <strain evidence="5">SB3-54</strain>
    </source>
</reference>
<evidence type="ECO:0000256" key="1">
    <source>
        <dbReference type="ARBA" id="ARBA00001965"/>
    </source>
</evidence>
<dbReference type="Proteomes" id="UP001164693">
    <property type="component" value="Chromosome"/>
</dbReference>
<dbReference type="InterPro" id="IPR046342">
    <property type="entry name" value="CBS_dom_sf"/>
</dbReference>
<evidence type="ECO:0000259" key="4">
    <source>
        <dbReference type="PROSITE" id="PS51371"/>
    </source>
</evidence>
<accession>A0ABY7JXC9</accession>
<dbReference type="InterPro" id="IPR000644">
    <property type="entry name" value="CBS_dom"/>
</dbReference>
<proteinExistence type="predicted"/>
<feature type="domain" description="CBS" evidence="4">
    <location>
        <begin position="66"/>
        <end position="123"/>
    </location>
</feature>
<feature type="domain" description="CBS" evidence="4">
    <location>
        <begin position="8"/>
        <end position="65"/>
    </location>
</feature>
<protein>
    <submittedName>
        <fullName evidence="5">CBS domain-containing protein</fullName>
    </submittedName>
</protein>
<organism evidence="5 6">
    <name type="scientific">Jatrophihabitans cynanchi</name>
    <dbReference type="NCBI Taxonomy" id="2944128"/>
    <lineage>
        <taxon>Bacteria</taxon>
        <taxon>Bacillati</taxon>
        <taxon>Actinomycetota</taxon>
        <taxon>Actinomycetes</taxon>
        <taxon>Jatrophihabitantales</taxon>
        <taxon>Jatrophihabitantaceae</taxon>
        <taxon>Jatrophihabitans</taxon>
    </lineage>
</organism>
<keyword evidence="2 3" id="KW-0129">CBS domain</keyword>
<dbReference type="Pfam" id="PF21349">
    <property type="entry name" value="RUBY_RBDX"/>
    <property type="match status" value="1"/>
</dbReference>
<dbReference type="SUPFAM" id="SSF54631">
    <property type="entry name" value="CBS-domain pair"/>
    <property type="match status" value="1"/>
</dbReference>
<dbReference type="Pfam" id="PF00571">
    <property type="entry name" value="CBS"/>
    <property type="match status" value="2"/>
</dbReference>
<dbReference type="Gene3D" id="3.10.580.10">
    <property type="entry name" value="CBS-domain"/>
    <property type="match status" value="2"/>
</dbReference>
<dbReference type="InterPro" id="IPR048574">
    <property type="entry name" value="RUBY_RBDX"/>
</dbReference>
<gene>
    <name evidence="5" type="ORF">M6B22_14945</name>
</gene>
<evidence type="ECO:0000313" key="5">
    <source>
        <dbReference type="EMBL" id="WAX55829.1"/>
    </source>
</evidence>
<dbReference type="PANTHER" id="PTHR43080:SF2">
    <property type="entry name" value="CBS DOMAIN-CONTAINING PROTEIN"/>
    <property type="match status" value="1"/>
</dbReference>
<evidence type="ECO:0000256" key="2">
    <source>
        <dbReference type="ARBA" id="ARBA00023122"/>
    </source>
</evidence>
<dbReference type="PANTHER" id="PTHR43080">
    <property type="entry name" value="CBS DOMAIN-CONTAINING PROTEIN CBSX3, MITOCHONDRIAL"/>
    <property type="match status" value="1"/>
</dbReference>
<dbReference type="RefSeq" id="WP_269442352.1">
    <property type="nucleotide sequence ID" value="NZ_CP097463.1"/>
</dbReference>
<dbReference type="PROSITE" id="PS51371">
    <property type="entry name" value="CBS"/>
    <property type="match status" value="2"/>
</dbReference>
<evidence type="ECO:0000256" key="3">
    <source>
        <dbReference type="PROSITE-ProRule" id="PRU00703"/>
    </source>
</evidence>